<gene>
    <name evidence="2" type="ORF">ACFOLH_03060</name>
</gene>
<dbReference type="Proteomes" id="UP001595685">
    <property type="component" value="Unassembled WGS sequence"/>
</dbReference>
<proteinExistence type="predicted"/>
<evidence type="ECO:0000313" key="2">
    <source>
        <dbReference type="EMBL" id="MFC3687316.1"/>
    </source>
</evidence>
<keyword evidence="1" id="KW-1133">Transmembrane helix</keyword>
<organism evidence="2 3">
    <name type="scientific">Aquipuribacter hungaricus</name>
    <dbReference type="NCBI Taxonomy" id="545624"/>
    <lineage>
        <taxon>Bacteria</taxon>
        <taxon>Bacillati</taxon>
        <taxon>Actinomycetota</taxon>
        <taxon>Actinomycetes</taxon>
        <taxon>Micrococcales</taxon>
        <taxon>Intrasporangiaceae</taxon>
        <taxon>Aquipuribacter</taxon>
    </lineage>
</organism>
<name>A0ABV7WFH1_9MICO</name>
<comment type="caution">
    <text evidence="2">The sequence shown here is derived from an EMBL/GenBank/DDBJ whole genome shotgun (WGS) entry which is preliminary data.</text>
</comment>
<dbReference type="RefSeq" id="WP_340288807.1">
    <property type="nucleotide sequence ID" value="NZ_JBBEOI010000003.1"/>
</dbReference>
<protein>
    <submittedName>
        <fullName evidence="2">Uncharacterized protein</fullName>
    </submittedName>
</protein>
<keyword evidence="1" id="KW-0472">Membrane</keyword>
<feature type="transmembrane region" description="Helical" evidence="1">
    <location>
        <begin position="198"/>
        <end position="219"/>
    </location>
</feature>
<reference evidence="3" key="1">
    <citation type="journal article" date="2019" name="Int. J. Syst. Evol. Microbiol.">
        <title>The Global Catalogue of Microorganisms (GCM) 10K type strain sequencing project: providing services to taxonomists for standard genome sequencing and annotation.</title>
        <authorList>
            <consortium name="The Broad Institute Genomics Platform"/>
            <consortium name="The Broad Institute Genome Sequencing Center for Infectious Disease"/>
            <person name="Wu L."/>
            <person name="Ma J."/>
        </authorList>
    </citation>
    <scope>NUCLEOTIDE SEQUENCE [LARGE SCALE GENOMIC DNA]</scope>
    <source>
        <strain evidence="3">NCAIM B.02333</strain>
    </source>
</reference>
<sequence>MRGVRTFRVLPDGRLAPVTSRPPWTPGVNTATCDRRSITRRLPPAHDAPGVGCVCGFWACGNVAALRQTGVLGTSRVLAVVAAHGQLVPAERGFRAQHAVIEALWLSPRVPTDRRAAVARAYPAAALYTSKAAMLAEHPPTVLSSYRLPARPRASRLLWQLALLTAWTITLTVLWSFTPYPAAVTAPTPLVPTASAQVAVGVALAITHLTLATTTLLLAMHPRLWRWSPAALLPQTALLFAGQLTLDDATAWLQLGLTTTSTTVTHLLTAAVVITRLYRLDTDEH</sequence>
<feature type="transmembrane region" description="Helical" evidence="1">
    <location>
        <begin position="157"/>
        <end position="178"/>
    </location>
</feature>
<evidence type="ECO:0000256" key="1">
    <source>
        <dbReference type="SAM" id="Phobius"/>
    </source>
</evidence>
<dbReference type="EMBL" id="JBHRWW010000001">
    <property type="protein sequence ID" value="MFC3687316.1"/>
    <property type="molecule type" value="Genomic_DNA"/>
</dbReference>
<keyword evidence="1" id="KW-0812">Transmembrane</keyword>
<keyword evidence="3" id="KW-1185">Reference proteome</keyword>
<accession>A0ABV7WFH1</accession>
<evidence type="ECO:0000313" key="3">
    <source>
        <dbReference type="Proteomes" id="UP001595685"/>
    </source>
</evidence>